<dbReference type="Gene3D" id="3.40.50.300">
    <property type="entry name" value="P-loop containing nucleotide triphosphate hydrolases"/>
    <property type="match status" value="1"/>
</dbReference>
<dbReference type="GO" id="GO:0005524">
    <property type="term" value="F:ATP binding"/>
    <property type="evidence" value="ECO:0007669"/>
    <property type="project" value="InterPro"/>
</dbReference>
<dbReference type="InterPro" id="IPR001650">
    <property type="entry name" value="Helicase_C-like"/>
</dbReference>
<dbReference type="GO" id="GO:0004386">
    <property type="term" value="F:helicase activity"/>
    <property type="evidence" value="ECO:0007669"/>
    <property type="project" value="UniProtKB-KW"/>
</dbReference>
<evidence type="ECO:0000256" key="1">
    <source>
        <dbReference type="ARBA" id="ARBA00022801"/>
    </source>
</evidence>
<evidence type="ECO:0000313" key="4">
    <source>
        <dbReference type="EMBL" id="CAB4142586.1"/>
    </source>
</evidence>
<dbReference type="InterPro" id="IPR014001">
    <property type="entry name" value="Helicase_ATP-bd"/>
</dbReference>
<dbReference type="Pfam" id="PF00176">
    <property type="entry name" value="SNF2-rel_dom"/>
    <property type="match status" value="1"/>
</dbReference>
<accession>A0A6J5MC61</accession>
<dbReference type="InterPro" id="IPR038718">
    <property type="entry name" value="SNF2-like_sf"/>
</dbReference>
<dbReference type="PANTHER" id="PTHR10799">
    <property type="entry name" value="SNF2/RAD54 HELICASE FAMILY"/>
    <property type="match status" value="1"/>
</dbReference>
<feature type="domain" description="Helicase ATP-binding" evidence="2">
    <location>
        <begin position="103"/>
        <end position="261"/>
    </location>
</feature>
<feature type="domain" description="Helicase C-terminal" evidence="3">
    <location>
        <begin position="385"/>
        <end position="543"/>
    </location>
</feature>
<organism evidence="4">
    <name type="scientific">uncultured Caudovirales phage</name>
    <dbReference type="NCBI Taxonomy" id="2100421"/>
    <lineage>
        <taxon>Viruses</taxon>
        <taxon>Duplodnaviria</taxon>
        <taxon>Heunggongvirae</taxon>
        <taxon>Uroviricota</taxon>
        <taxon>Caudoviricetes</taxon>
        <taxon>Peduoviridae</taxon>
        <taxon>Maltschvirus</taxon>
        <taxon>Maltschvirus maltsch</taxon>
    </lineage>
</organism>
<dbReference type="InterPro" id="IPR049730">
    <property type="entry name" value="SNF2/RAD54-like_C"/>
</dbReference>
<dbReference type="InterPro" id="IPR027417">
    <property type="entry name" value="P-loop_NTPase"/>
</dbReference>
<dbReference type="EMBL" id="LR796409">
    <property type="protein sequence ID" value="CAB4142586.1"/>
    <property type="molecule type" value="Genomic_DNA"/>
</dbReference>
<keyword evidence="4" id="KW-0547">Nucleotide-binding</keyword>
<dbReference type="PROSITE" id="PS51192">
    <property type="entry name" value="HELICASE_ATP_BIND_1"/>
    <property type="match status" value="1"/>
</dbReference>
<dbReference type="PROSITE" id="PS51194">
    <property type="entry name" value="HELICASE_CTER"/>
    <property type="match status" value="1"/>
</dbReference>
<keyword evidence="1" id="KW-0378">Hydrolase</keyword>
<dbReference type="GO" id="GO:0016787">
    <property type="term" value="F:hydrolase activity"/>
    <property type="evidence" value="ECO:0007669"/>
    <property type="project" value="UniProtKB-KW"/>
</dbReference>
<dbReference type="SMART" id="SM00490">
    <property type="entry name" value="HELICc"/>
    <property type="match status" value="1"/>
</dbReference>
<keyword evidence="4" id="KW-0347">Helicase</keyword>
<dbReference type="Pfam" id="PF00271">
    <property type="entry name" value="Helicase_C"/>
    <property type="match status" value="1"/>
</dbReference>
<evidence type="ECO:0000259" key="3">
    <source>
        <dbReference type="PROSITE" id="PS51194"/>
    </source>
</evidence>
<dbReference type="CDD" id="cd18793">
    <property type="entry name" value="SF2_C_SNF"/>
    <property type="match status" value="1"/>
</dbReference>
<reference evidence="4" key="1">
    <citation type="submission" date="2020-04" db="EMBL/GenBank/DDBJ databases">
        <authorList>
            <person name="Chiriac C."/>
            <person name="Salcher M."/>
            <person name="Ghai R."/>
            <person name="Kavagutti S V."/>
        </authorList>
    </citation>
    <scope>NUCLEOTIDE SEQUENCE</scope>
</reference>
<dbReference type="InterPro" id="IPR000330">
    <property type="entry name" value="SNF2_N"/>
</dbReference>
<sequence>MKVTTDENFIYFSLFGSKERGILIDKFSAVKTKQGYRVAKNLWSIRELYSEFPDLRDDLAVIGASQKEEVNYLTRVRKASELVQVQQTDRHNKSLRGYQNSDIYYLKHLLSAGVFNEQRTGKTPTVIHLLKDLLNPLDQAIVVCPASLIYNWQREFEKWTPDVKTTVIAGTKSKREKGYVKFQSGVMIVSKDILKQDIDMVSEFDFTIAVIDEAHFLRNYKTTQSKALFKLKAERRYALTGTPTVKHPADIYGILHFLYPKKFPSYWQFVERYFNIENNFMGYKEVLSEKKHRIEELQNIIGILSVQRKRRDIMQWLPDKERTTFYCEMDSKQRKAYQEMLEYFFVEETEVDASSVLTQLIRLRQICLDPSLLGIDAASAKTDTLVEWLTESLPKGEGEGVVIMSMFTSYLKKLNDLLTEKGFRVGFIHGELDSKVKQFNATLFQEGKLDILLCNIVSAGTGFTLDRAETIIFTDKAWNPAENEQAEDRITPTTPDKVHKHTIISFVCQNSVDEKINELLERKKSLTDLINEGGLEAIKKLLR</sequence>
<evidence type="ECO:0000259" key="2">
    <source>
        <dbReference type="PROSITE" id="PS51192"/>
    </source>
</evidence>
<dbReference type="SMART" id="SM00487">
    <property type="entry name" value="DEXDc"/>
    <property type="match status" value="1"/>
</dbReference>
<proteinExistence type="predicted"/>
<dbReference type="Gene3D" id="3.40.50.10810">
    <property type="entry name" value="Tandem AAA-ATPase domain"/>
    <property type="match status" value="1"/>
</dbReference>
<dbReference type="SUPFAM" id="SSF52540">
    <property type="entry name" value="P-loop containing nucleoside triphosphate hydrolases"/>
    <property type="match status" value="2"/>
</dbReference>
<gene>
    <name evidence="4" type="ORF">UFOVP451_30</name>
</gene>
<name>A0A6J5MC61_9CAUD</name>
<protein>
    <submittedName>
        <fullName evidence="4">HepA Superfamily II DNA/RNA helicases, SNF2 family</fullName>
    </submittedName>
</protein>
<keyword evidence="4" id="KW-0067">ATP-binding</keyword>